<dbReference type="Pfam" id="PF02082">
    <property type="entry name" value="Rrf2"/>
    <property type="match status" value="1"/>
</dbReference>
<sequence length="153" mass="16541">MMRGLARRRRCSRVSPRQVSDGRFDGLVTGCLVSGYVNGRGDEWAMHTLLNLAWLGGGEPMATAQMAASHDLAGSYLQKQLVRAGLLESVPGERGGFRLARPLEVVSVLDVVLAVEGDEPLFHGAEIRRCGTVGERCPDVSFTRPCMVKVAMA</sequence>
<accession>A0ABU7FY97</accession>
<comment type="caution">
    <text evidence="1">The sequence shown here is derived from an EMBL/GenBank/DDBJ whole genome shotgun (WGS) entry which is preliminary data.</text>
</comment>
<dbReference type="PANTHER" id="PTHR33221">
    <property type="entry name" value="WINGED HELIX-TURN-HELIX TRANSCRIPTIONAL REGULATOR, RRF2 FAMILY"/>
    <property type="match status" value="1"/>
</dbReference>
<evidence type="ECO:0000313" key="2">
    <source>
        <dbReference type="Proteomes" id="UP001333996"/>
    </source>
</evidence>
<dbReference type="InterPro" id="IPR000944">
    <property type="entry name" value="Tscrpt_reg_Rrf2"/>
</dbReference>
<keyword evidence="2" id="KW-1185">Reference proteome</keyword>
<dbReference type="SUPFAM" id="SSF46785">
    <property type="entry name" value="Winged helix' DNA-binding domain"/>
    <property type="match status" value="1"/>
</dbReference>
<dbReference type="EMBL" id="JAYWVC010000576">
    <property type="protein sequence ID" value="MED7828922.1"/>
    <property type="molecule type" value="Genomic_DNA"/>
</dbReference>
<gene>
    <name evidence="1" type="ORF">VXC91_45665</name>
</gene>
<dbReference type="PANTHER" id="PTHR33221:SF15">
    <property type="entry name" value="HTH-TYPE TRANSCRIPTIONAL REGULATOR YWGB-RELATED"/>
    <property type="match status" value="1"/>
</dbReference>
<evidence type="ECO:0000313" key="1">
    <source>
        <dbReference type="EMBL" id="MED7828922.1"/>
    </source>
</evidence>
<reference evidence="1" key="1">
    <citation type="submission" date="2024-01" db="EMBL/GenBank/DDBJ databases">
        <title>First draft genome sequence data of TA4-1, the type strain of Gram-positive actinobacterium Streptomyces chiangmaiensis.</title>
        <authorList>
            <person name="Yasawong M."/>
            <person name="Nantapong N."/>
        </authorList>
    </citation>
    <scope>NUCLEOTIDE SEQUENCE</scope>
    <source>
        <strain evidence="1">TA4-1</strain>
    </source>
</reference>
<dbReference type="Gene3D" id="1.10.10.10">
    <property type="entry name" value="Winged helix-like DNA-binding domain superfamily/Winged helix DNA-binding domain"/>
    <property type="match status" value="1"/>
</dbReference>
<proteinExistence type="predicted"/>
<dbReference type="InterPro" id="IPR036390">
    <property type="entry name" value="WH_DNA-bd_sf"/>
</dbReference>
<dbReference type="PROSITE" id="PS01332">
    <property type="entry name" value="HTH_RRF2_1"/>
    <property type="match status" value="1"/>
</dbReference>
<dbReference type="InterPro" id="IPR030489">
    <property type="entry name" value="TR_Rrf2-type_CS"/>
</dbReference>
<dbReference type="Proteomes" id="UP001333996">
    <property type="component" value="Unassembled WGS sequence"/>
</dbReference>
<organism evidence="1 2">
    <name type="scientific">Streptomyces chiangmaiensis</name>
    <dbReference type="NCBI Taxonomy" id="766497"/>
    <lineage>
        <taxon>Bacteria</taxon>
        <taxon>Bacillati</taxon>
        <taxon>Actinomycetota</taxon>
        <taxon>Actinomycetes</taxon>
        <taxon>Kitasatosporales</taxon>
        <taxon>Streptomycetaceae</taxon>
        <taxon>Streptomyces</taxon>
    </lineage>
</organism>
<protein>
    <submittedName>
        <fullName evidence="1">Rrf2 family transcriptional regulator</fullName>
    </submittedName>
</protein>
<dbReference type="RefSeq" id="WP_329513222.1">
    <property type="nucleotide sequence ID" value="NZ_BAAAYZ010000213.1"/>
</dbReference>
<name>A0ABU7FY97_9ACTN</name>
<dbReference type="PROSITE" id="PS51197">
    <property type="entry name" value="HTH_RRF2_2"/>
    <property type="match status" value="1"/>
</dbReference>
<dbReference type="InterPro" id="IPR036388">
    <property type="entry name" value="WH-like_DNA-bd_sf"/>
</dbReference>